<dbReference type="Gene3D" id="2.170.190.11">
    <property type="entry name" value="Molybdopterin biosynthesis moea protein, domain 3"/>
    <property type="match status" value="1"/>
</dbReference>
<dbReference type="Proteomes" id="UP000254293">
    <property type="component" value="Unassembled WGS sequence"/>
</dbReference>
<protein>
    <recommendedName>
        <fullName evidence="11">Molybdopterin molybdenumtransferase</fullName>
        <ecNumber evidence="11">2.10.1.1</ecNumber>
    </recommendedName>
</protein>
<keyword evidence="8 11" id="KW-0460">Magnesium</keyword>
<evidence type="ECO:0000256" key="4">
    <source>
        <dbReference type="ARBA" id="ARBA00010763"/>
    </source>
</evidence>
<dbReference type="CDD" id="cd00887">
    <property type="entry name" value="MoeA"/>
    <property type="match status" value="1"/>
</dbReference>
<evidence type="ECO:0000256" key="5">
    <source>
        <dbReference type="ARBA" id="ARBA00022505"/>
    </source>
</evidence>
<dbReference type="InterPro" id="IPR036688">
    <property type="entry name" value="MoeA_C_domain_IV_sf"/>
</dbReference>
<evidence type="ECO:0000256" key="3">
    <source>
        <dbReference type="ARBA" id="ARBA00005046"/>
    </source>
</evidence>
<keyword evidence="7 11" id="KW-0479">Metal-binding</keyword>
<dbReference type="Pfam" id="PF00994">
    <property type="entry name" value="MoCF_biosynth"/>
    <property type="match status" value="1"/>
</dbReference>
<dbReference type="Gene3D" id="3.90.105.10">
    <property type="entry name" value="Molybdopterin biosynthesis moea protein, domain 2"/>
    <property type="match status" value="1"/>
</dbReference>
<evidence type="ECO:0000256" key="9">
    <source>
        <dbReference type="ARBA" id="ARBA00023150"/>
    </source>
</evidence>
<evidence type="ECO:0000259" key="12">
    <source>
        <dbReference type="SMART" id="SM00852"/>
    </source>
</evidence>
<proteinExistence type="inferred from homology"/>
<comment type="cofactor">
    <cofactor evidence="1 11">
        <name>Mg(2+)</name>
        <dbReference type="ChEBI" id="CHEBI:18420"/>
    </cofactor>
</comment>
<dbReference type="EC" id="2.10.1.1" evidence="11"/>
<dbReference type="Pfam" id="PF03453">
    <property type="entry name" value="MoeA_N"/>
    <property type="match status" value="1"/>
</dbReference>
<dbReference type="UniPathway" id="UPA00344"/>
<dbReference type="PANTHER" id="PTHR10192:SF5">
    <property type="entry name" value="GEPHYRIN"/>
    <property type="match status" value="1"/>
</dbReference>
<feature type="domain" description="MoaB/Mog" evidence="12">
    <location>
        <begin position="179"/>
        <end position="318"/>
    </location>
</feature>
<dbReference type="InterPro" id="IPR038987">
    <property type="entry name" value="MoeA-like"/>
</dbReference>
<dbReference type="GO" id="GO:0061599">
    <property type="term" value="F:molybdopterin molybdotransferase activity"/>
    <property type="evidence" value="ECO:0007669"/>
    <property type="project" value="UniProtKB-UniRule"/>
</dbReference>
<dbReference type="InterPro" id="IPR008284">
    <property type="entry name" value="MoCF_biosynth_CS"/>
</dbReference>
<dbReference type="InterPro" id="IPR036135">
    <property type="entry name" value="MoeA_linker/N_sf"/>
</dbReference>
<dbReference type="Gene3D" id="3.40.980.10">
    <property type="entry name" value="MoaB/Mog-like domain"/>
    <property type="match status" value="1"/>
</dbReference>
<dbReference type="EMBL" id="UGJJ01000003">
    <property type="protein sequence ID" value="STR03123.1"/>
    <property type="molecule type" value="Genomic_DNA"/>
</dbReference>
<evidence type="ECO:0000313" key="13">
    <source>
        <dbReference type="EMBL" id="STR03123.1"/>
    </source>
</evidence>
<dbReference type="PANTHER" id="PTHR10192">
    <property type="entry name" value="MOLYBDOPTERIN BIOSYNTHESIS PROTEIN"/>
    <property type="match status" value="1"/>
</dbReference>
<dbReference type="GO" id="GO:0005829">
    <property type="term" value="C:cytosol"/>
    <property type="evidence" value="ECO:0007669"/>
    <property type="project" value="TreeGrafter"/>
</dbReference>
<comment type="catalytic activity">
    <reaction evidence="10">
        <text>adenylyl-molybdopterin + molybdate = Mo-molybdopterin + AMP + H(+)</text>
        <dbReference type="Rhea" id="RHEA:35047"/>
        <dbReference type="ChEBI" id="CHEBI:15378"/>
        <dbReference type="ChEBI" id="CHEBI:36264"/>
        <dbReference type="ChEBI" id="CHEBI:62727"/>
        <dbReference type="ChEBI" id="CHEBI:71302"/>
        <dbReference type="ChEBI" id="CHEBI:456215"/>
        <dbReference type="EC" id="2.10.1.1"/>
    </reaction>
</comment>
<gene>
    <name evidence="13" type="primary">moeA</name>
    <name evidence="13" type="ORF">NCTC13336_02018</name>
</gene>
<comment type="function">
    <text evidence="2 11">Catalyzes the insertion of molybdate into adenylated molybdopterin with the concomitant release of AMP.</text>
</comment>
<evidence type="ECO:0000313" key="14">
    <source>
        <dbReference type="Proteomes" id="UP000254293"/>
    </source>
</evidence>
<dbReference type="OrthoDB" id="9804758at2"/>
<keyword evidence="6 11" id="KW-0808">Transferase</keyword>
<sequence>MALTSVQELQTLIHDKIAARCRLPETETVPAVAAVGRILAEDIVSTVNLPPADISAMDGYALQSASAAGSEWVVAGESVAGGAFSGCLLDGACVRIMTGAVVPDDCNTVIVQENVAFSDGIIRLEKDAAEGANIRRKGEEIAAGDTVLTAGRILREADIMLLAALGHAEVPVRRKIRVALLSSGNELCEPGEPNNGRTDQIYDSNRAMLAARLSGLPVEIIDFKQVGDDLEDVLHVFDEVIRAADVLITTGGVSVGDYDFMRTAVERVGSVHHYKVGLKPGKPFVFGRMMDTWFFGLPGNPVSGFVGFDIFLKAALWQLCGASDIPQPLRFTATLSEPVTKNHSRMDIQRGIIEQQPDGTWLARPCGKQDSHRILQVSRANAYLVLPAESGPLDAGESVTVQPFDGAFL</sequence>
<dbReference type="InterPro" id="IPR005110">
    <property type="entry name" value="MoeA_linker/N"/>
</dbReference>
<evidence type="ECO:0000256" key="10">
    <source>
        <dbReference type="ARBA" id="ARBA00047317"/>
    </source>
</evidence>
<evidence type="ECO:0000256" key="8">
    <source>
        <dbReference type="ARBA" id="ARBA00022842"/>
    </source>
</evidence>
<evidence type="ECO:0000256" key="6">
    <source>
        <dbReference type="ARBA" id="ARBA00022679"/>
    </source>
</evidence>
<dbReference type="GO" id="GO:0046872">
    <property type="term" value="F:metal ion binding"/>
    <property type="evidence" value="ECO:0007669"/>
    <property type="project" value="UniProtKB-UniRule"/>
</dbReference>
<dbReference type="NCBIfam" id="TIGR00177">
    <property type="entry name" value="molyb_syn"/>
    <property type="match status" value="1"/>
</dbReference>
<dbReference type="InterPro" id="IPR001453">
    <property type="entry name" value="MoaB/Mog_dom"/>
</dbReference>
<keyword evidence="5 11" id="KW-0500">Molybdenum</keyword>
<dbReference type="InterPro" id="IPR005111">
    <property type="entry name" value="MoeA_C_domain_IV"/>
</dbReference>
<organism evidence="13 14">
    <name type="scientific">Kingella potus</name>
    <dbReference type="NCBI Taxonomy" id="265175"/>
    <lineage>
        <taxon>Bacteria</taxon>
        <taxon>Pseudomonadati</taxon>
        <taxon>Pseudomonadota</taxon>
        <taxon>Betaproteobacteria</taxon>
        <taxon>Neisseriales</taxon>
        <taxon>Neisseriaceae</taxon>
        <taxon>Kingella</taxon>
    </lineage>
</organism>
<reference evidence="13 14" key="1">
    <citation type="submission" date="2018-06" db="EMBL/GenBank/DDBJ databases">
        <authorList>
            <consortium name="Pathogen Informatics"/>
            <person name="Doyle S."/>
        </authorList>
    </citation>
    <scope>NUCLEOTIDE SEQUENCE [LARGE SCALE GENOMIC DNA]</scope>
    <source>
        <strain evidence="13 14">NCTC13336</strain>
    </source>
</reference>
<dbReference type="GO" id="GO:0006777">
    <property type="term" value="P:Mo-molybdopterin cofactor biosynthetic process"/>
    <property type="evidence" value="ECO:0007669"/>
    <property type="project" value="UniProtKB-UniRule"/>
</dbReference>
<accession>A0A377R461</accession>
<comment type="pathway">
    <text evidence="3 11">Cofactor biosynthesis; molybdopterin biosynthesis.</text>
</comment>
<dbReference type="Pfam" id="PF03454">
    <property type="entry name" value="MoeA_C"/>
    <property type="match status" value="1"/>
</dbReference>
<dbReference type="SUPFAM" id="SSF63882">
    <property type="entry name" value="MoeA N-terminal region -like"/>
    <property type="match status" value="1"/>
</dbReference>
<evidence type="ECO:0000256" key="2">
    <source>
        <dbReference type="ARBA" id="ARBA00002901"/>
    </source>
</evidence>
<keyword evidence="9 11" id="KW-0501">Molybdenum cofactor biosynthesis</keyword>
<keyword evidence="14" id="KW-1185">Reference proteome</keyword>
<dbReference type="FunFam" id="3.40.980.10:FF:000004">
    <property type="entry name" value="Molybdopterin molybdenumtransferase"/>
    <property type="match status" value="1"/>
</dbReference>
<dbReference type="SUPFAM" id="SSF63867">
    <property type="entry name" value="MoeA C-terminal domain-like"/>
    <property type="match status" value="1"/>
</dbReference>
<dbReference type="PROSITE" id="PS01079">
    <property type="entry name" value="MOCF_BIOSYNTHESIS_2"/>
    <property type="match status" value="1"/>
</dbReference>
<dbReference type="NCBIfam" id="NF045515">
    <property type="entry name" value="Glp_gephyrin"/>
    <property type="match status" value="1"/>
</dbReference>
<dbReference type="SMART" id="SM00852">
    <property type="entry name" value="MoCF_biosynth"/>
    <property type="match status" value="1"/>
</dbReference>
<evidence type="ECO:0000256" key="11">
    <source>
        <dbReference type="RuleBase" id="RU365090"/>
    </source>
</evidence>
<dbReference type="SUPFAM" id="SSF53218">
    <property type="entry name" value="Molybdenum cofactor biosynthesis proteins"/>
    <property type="match status" value="1"/>
</dbReference>
<evidence type="ECO:0000256" key="7">
    <source>
        <dbReference type="ARBA" id="ARBA00022723"/>
    </source>
</evidence>
<name>A0A377R461_9NEIS</name>
<evidence type="ECO:0000256" key="1">
    <source>
        <dbReference type="ARBA" id="ARBA00001946"/>
    </source>
</evidence>
<dbReference type="AlphaFoldDB" id="A0A377R461"/>
<dbReference type="Gene3D" id="2.40.340.10">
    <property type="entry name" value="MoeA, C-terminal, domain IV"/>
    <property type="match status" value="1"/>
</dbReference>
<comment type="similarity">
    <text evidence="4 11">Belongs to the MoeA family.</text>
</comment>
<dbReference type="RefSeq" id="WP_115309027.1">
    <property type="nucleotide sequence ID" value="NZ_UGJJ01000003.1"/>
</dbReference>
<dbReference type="InterPro" id="IPR036425">
    <property type="entry name" value="MoaB/Mog-like_dom_sf"/>
</dbReference>